<dbReference type="InterPro" id="IPR038765">
    <property type="entry name" value="Papain-like_cys_pep_sf"/>
</dbReference>
<evidence type="ECO:0000256" key="1">
    <source>
        <dbReference type="SAM" id="SignalP"/>
    </source>
</evidence>
<organism evidence="3 4">
    <name type="scientific">Shewanella khirikhana</name>
    <dbReference type="NCBI Taxonomy" id="1965282"/>
    <lineage>
        <taxon>Bacteria</taxon>
        <taxon>Pseudomonadati</taxon>
        <taxon>Pseudomonadota</taxon>
        <taxon>Gammaproteobacteria</taxon>
        <taxon>Alteromonadales</taxon>
        <taxon>Shewanellaceae</taxon>
        <taxon>Shewanella</taxon>
    </lineage>
</organism>
<dbReference type="EMBL" id="CP020373">
    <property type="protein sequence ID" value="AZQ13039.1"/>
    <property type="molecule type" value="Genomic_DNA"/>
</dbReference>
<dbReference type="SUPFAM" id="SSF54001">
    <property type="entry name" value="Cysteine proteinases"/>
    <property type="match status" value="1"/>
</dbReference>
<sequence length="288" mass="32079">MKSVTTLGKACFITLLFLIVSCTQKQEQDLEPENAQTFEVTFRYKVTNTTDSVVFGEKASFALPVADSARHGVLAIDTNVKGKIVELDGGNREFLIEFERLLPREVKIVSVSVRYASKDAEVYDPTHLASSYLAETRLMPFRQPEFSRLVTDLKRDNPQAVIDESYQWVVSNILYSGYNPSTLGAAYALKHRKGDCTEFTYLLAALLRGNGIPARLASGYVIQGSGVLSAADFHSWVEVGINGVWRVLDAQKRHFGPDDNAYFTVSYLDGEASERRFSSTSNISVVMY</sequence>
<gene>
    <name evidence="3" type="ORF">STH12_04005</name>
</gene>
<keyword evidence="1" id="KW-0732">Signal</keyword>
<dbReference type="Proteomes" id="UP000278437">
    <property type="component" value="Chromosome"/>
</dbReference>
<evidence type="ECO:0000313" key="3">
    <source>
        <dbReference type="EMBL" id="AZQ13039.1"/>
    </source>
</evidence>
<dbReference type="PROSITE" id="PS51257">
    <property type="entry name" value="PROKAR_LIPOPROTEIN"/>
    <property type="match status" value="1"/>
</dbReference>
<dbReference type="SMART" id="SM00460">
    <property type="entry name" value="TGc"/>
    <property type="match status" value="1"/>
</dbReference>
<keyword evidence="4" id="KW-1185">Reference proteome</keyword>
<proteinExistence type="predicted"/>
<feature type="chain" id="PRO_5045631494" evidence="1">
    <location>
        <begin position="26"/>
        <end position="288"/>
    </location>
</feature>
<dbReference type="RefSeq" id="WP_126169156.1">
    <property type="nucleotide sequence ID" value="NZ_CP020373.1"/>
</dbReference>
<dbReference type="Gene3D" id="3.10.620.30">
    <property type="match status" value="1"/>
</dbReference>
<dbReference type="InterPro" id="IPR002931">
    <property type="entry name" value="Transglutaminase-like"/>
</dbReference>
<feature type="domain" description="Transglutaminase-like" evidence="2">
    <location>
        <begin position="188"/>
        <end position="252"/>
    </location>
</feature>
<dbReference type="PANTHER" id="PTHR33490">
    <property type="entry name" value="BLR5614 PROTEIN-RELATED"/>
    <property type="match status" value="1"/>
</dbReference>
<evidence type="ECO:0000313" key="4">
    <source>
        <dbReference type="Proteomes" id="UP000278437"/>
    </source>
</evidence>
<reference evidence="4" key="1">
    <citation type="submission" date="2017-03" db="EMBL/GenBank/DDBJ databases">
        <title>Full genome sequence of a non-lethal Shewanella isolate that potentiates virulence of Vibio parahaemolyticus causing acute hepatopancreatic necrosis disease (AHPND) in shrimp.</title>
        <authorList>
            <person name="Prachumwat A."/>
            <person name="Sritunyalucksana K."/>
        </authorList>
    </citation>
    <scope>NUCLEOTIDE SEQUENCE [LARGE SCALE GENOMIC DNA]</scope>
    <source>
        <strain evidence="4">TH2012</strain>
    </source>
</reference>
<evidence type="ECO:0000259" key="2">
    <source>
        <dbReference type="SMART" id="SM00460"/>
    </source>
</evidence>
<name>A0ABN5U041_9GAMM</name>
<dbReference type="Pfam" id="PF01841">
    <property type="entry name" value="Transglut_core"/>
    <property type="match status" value="1"/>
</dbReference>
<feature type="signal peptide" evidence="1">
    <location>
        <begin position="1"/>
        <end position="25"/>
    </location>
</feature>
<protein>
    <submittedName>
        <fullName evidence="3">Transglutaminase-like superfamily protein</fullName>
    </submittedName>
</protein>
<accession>A0ABN5U041</accession>